<dbReference type="EMBL" id="BAABAL010000006">
    <property type="protein sequence ID" value="GAA3999906.1"/>
    <property type="molecule type" value="Genomic_DNA"/>
</dbReference>
<dbReference type="Proteomes" id="UP001501747">
    <property type="component" value="Unassembled WGS sequence"/>
</dbReference>
<feature type="transmembrane region" description="Helical" evidence="7">
    <location>
        <begin position="150"/>
        <end position="173"/>
    </location>
</feature>
<dbReference type="RefSeq" id="WP_344873128.1">
    <property type="nucleotide sequence ID" value="NZ_BAABAL010000006.1"/>
</dbReference>
<evidence type="ECO:0000259" key="8">
    <source>
        <dbReference type="PROSITE" id="PS50928"/>
    </source>
</evidence>
<comment type="caution">
    <text evidence="9">The sequence shown here is derived from an EMBL/GenBank/DDBJ whole genome shotgun (WGS) entry which is preliminary data.</text>
</comment>
<keyword evidence="10" id="KW-1185">Reference proteome</keyword>
<keyword evidence="6 7" id="KW-0472">Membrane</keyword>
<dbReference type="PANTHER" id="PTHR30450">
    <property type="entry name" value="ABC TRANSPORTER PERMEASE"/>
    <property type="match status" value="1"/>
</dbReference>
<evidence type="ECO:0000256" key="5">
    <source>
        <dbReference type="ARBA" id="ARBA00022989"/>
    </source>
</evidence>
<comment type="similarity">
    <text evidence="7">Belongs to the binding-protein-dependent transport system permease family.</text>
</comment>
<evidence type="ECO:0000256" key="1">
    <source>
        <dbReference type="ARBA" id="ARBA00004651"/>
    </source>
</evidence>
<dbReference type="Pfam" id="PF00528">
    <property type="entry name" value="BPD_transp_1"/>
    <property type="match status" value="1"/>
</dbReference>
<accession>A0ABP7RP32</accession>
<feature type="transmembrane region" description="Helical" evidence="7">
    <location>
        <begin position="87"/>
        <end position="110"/>
    </location>
</feature>
<feature type="transmembrane region" description="Helical" evidence="7">
    <location>
        <begin position="22"/>
        <end position="46"/>
    </location>
</feature>
<feature type="transmembrane region" description="Helical" evidence="7">
    <location>
        <begin position="58"/>
        <end position="81"/>
    </location>
</feature>
<feature type="transmembrane region" description="Helical" evidence="7">
    <location>
        <begin position="193"/>
        <end position="214"/>
    </location>
</feature>
<name>A0ABP7RP32_9PSEU</name>
<evidence type="ECO:0000256" key="3">
    <source>
        <dbReference type="ARBA" id="ARBA00022475"/>
    </source>
</evidence>
<dbReference type="PROSITE" id="PS50928">
    <property type="entry name" value="ABC_TM1"/>
    <property type="match status" value="1"/>
</dbReference>
<keyword evidence="3" id="KW-1003">Cell membrane</keyword>
<dbReference type="CDD" id="cd06261">
    <property type="entry name" value="TM_PBP2"/>
    <property type="match status" value="1"/>
</dbReference>
<dbReference type="SUPFAM" id="SSF161098">
    <property type="entry name" value="MetI-like"/>
    <property type="match status" value="1"/>
</dbReference>
<evidence type="ECO:0000256" key="4">
    <source>
        <dbReference type="ARBA" id="ARBA00022692"/>
    </source>
</evidence>
<dbReference type="InterPro" id="IPR051322">
    <property type="entry name" value="AA_ABC_Transporter_Permease"/>
</dbReference>
<proteinExistence type="inferred from homology"/>
<feature type="domain" description="ABC transmembrane type-1" evidence="8">
    <location>
        <begin position="18"/>
        <end position="212"/>
    </location>
</feature>
<keyword evidence="5 7" id="KW-1133">Transmembrane helix</keyword>
<reference evidence="10" key="1">
    <citation type="journal article" date="2019" name="Int. J. Syst. Evol. Microbiol.">
        <title>The Global Catalogue of Microorganisms (GCM) 10K type strain sequencing project: providing services to taxonomists for standard genome sequencing and annotation.</title>
        <authorList>
            <consortium name="The Broad Institute Genomics Platform"/>
            <consortium name="The Broad Institute Genome Sequencing Center for Infectious Disease"/>
            <person name="Wu L."/>
            <person name="Ma J."/>
        </authorList>
    </citation>
    <scope>NUCLEOTIDE SEQUENCE [LARGE SCALE GENOMIC DNA]</scope>
    <source>
        <strain evidence="10">JCM 17342</strain>
    </source>
</reference>
<organism evidence="9 10">
    <name type="scientific">Allokutzneria multivorans</name>
    <dbReference type="NCBI Taxonomy" id="1142134"/>
    <lineage>
        <taxon>Bacteria</taxon>
        <taxon>Bacillati</taxon>
        <taxon>Actinomycetota</taxon>
        <taxon>Actinomycetes</taxon>
        <taxon>Pseudonocardiales</taxon>
        <taxon>Pseudonocardiaceae</taxon>
        <taxon>Allokutzneria</taxon>
    </lineage>
</organism>
<keyword evidence="2 7" id="KW-0813">Transport</keyword>
<dbReference type="InterPro" id="IPR000515">
    <property type="entry name" value="MetI-like"/>
</dbReference>
<keyword evidence="4 7" id="KW-0812">Transmembrane</keyword>
<evidence type="ECO:0000313" key="10">
    <source>
        <dbReference type="Proteomes" id="UP001501747"/>
    </source>
</evidence>
<evidence type="ECO:0000313" key="9">
    <source>
        <dbReference type="EMBL" id="GAA3999906.1"/>
    </source>
</evidence>
<sequence>MRTETPWSTVFELLAETGWETLYMVALSAVFALIGGLPLGVLLHVTSPGGLRPQALTYRLLNFVVDIGRSLPFVILLIALLPVTRSIVGTTLGSTAAVVPLTVGAIPFLARLVEGALREVDTSVVEAAITTGATKPHIVRGVLLREAAPALVAGIGVTVIALIGYSAMAGVVGGGGLGDLAIRYGYQRFDTKVLISTVVVLGVFARLVQFLFDLGSRGIDRRRRVTA</sequence>
<gene>
    <name evidence="9" type="ORF">GCM10022247_20290</name>
</gene>
<dbReference type="PANTHER" id="PTHR30450:SF1">
    <property type="entry name" value="D-METHIONINE TRANSPORT SYSTEM PERMEASE PROTEIN METI-RELATED"/>
    <property type="match status" value="1"/>
</dbReference>
<evidence type="ECO:0000256" key="6">
    <source>
        <dbReference type="ARBA" id="ARBA00023136"/>
    </source>
</evidence>
<comment type="subcellular location">
    <subcellularLocation>
        <location evidence="1 7">Cell membrane</location>
        <topology evidence="1 7">Multi-pass membrane protein</topology>
    </subcellularLocation>
</comment>
<evidence type="ECO:0000256" key="2">
    <source>
        <dbReference type="ARBA" id="ARBA00022448"/>
    </source>
</evidence>
<dbReference type="InterPro" id="IPR035906">
    <property type="entry name" value="MetI-like_sf"/>
</dbReference>
<evidence type="ECO:0000256" key="7">
    <source>
        <dbReference type="RuleBase" id="RU363032"/>
    </source>
</evidence>
<dbReference type="Gene3D" id="1.10.3720.10">
    <property type="entry name" value="MetI-like"/>
    <property type="match status" value="1"/>
</dbReference>
<protein>
    <submittedName>
        <fullName evidence="9">ABC transporter permease</fullName>
    </submittedName>
</protein>